<keyword evidence="2" id="KW-1185">Reference proteome</keyword>
<reference evidence="1" key="1">
    <citation type="submission" date="2022-10" db="EMBL/GenBank/DDBJ databases">
        <authorList>
            <person name="Byrne P K."/>
        </authorList>
    </citation>
    <scope>NUCLEOTIDE SEQUENCE</scope>
    <source>
        <strain evidence="1">IFO1802</strain>
    </source>
</reference>
<dbReference type="EMBL" id="OX365907">
    <property type="protein sequence ID" value="CAI4046863.1"/>
    <property type="molecule type" value="Genomic_DNA"/>
</dbReference>
<dbReference type="Proteomes" id="UP001162087">
    <property type="component" value="Chromosome 12"/>
</dbReference>
<proteinExistence type="predicted"/>
<evidence type="ECO:0000313" key="2">
    <source>
        <dbReference type="Proteomes" id="UP001162087"/>
    </source>
</evidence>
<name>A0AA35J2Z1_SACK1</name>
<protein>
    <submittedName>
        <fullName evidence="1">Uncharacterized protein</fullName>
    </submittedName>
</protein>
<dbReference type="OrthoDB" id="4042055at2759"/>
<gene>
    <name evidence="1" type="primary">SKDI12G3680</name>
    <name evidence="1" type="ORF">SKDI_12G3680</name>
</gene>
<sequence>MFSKRDSSNINLENNFFFPLEYEFGLKDNLSSKEKHSVGANTSFFPLEDASPPSQDSSIDHEGSQPKYDSIETSGNRHFARSSPTQLQSRGRNQERIQQGRILDSNCPPTHREDSTSCGGNSESNECDRTAESNSFGMNKKHFETSRTNLTSYVLSIEDEDVIEFDFNDEIPCRVDLLSGATLEKTPMTLNELNKKVFNSLHEFRTSKDNPEKNLVELILPNCVALLNLFDEVELSVDPSNDVFEFSTFINTIEFIVRDIWTKTLRKNLNLVQALDIDLEGYKDKYMIDKLKGHCPSTSIVGILRDLKYFPNSVLETFKFGIKLKEHGDCSNEGAIMQYVVFNRIFCTAVLEIQKCYILISRFMNSVNLLKQFSNKIFLSFIEILVKIVFECQLPQLFLGIGEIVELWLQGDGTKRRQLLREWRDTIIHDINQSESRNRPDTELDSTASSAEEDEHSLRFNKWDVIEPFLDNIMAL</sequence>
<organism evidence="1 2">
    <name type="scientific">Saccharomyces kudriavzevii (strain ATCC MYA-4449 / AS 2.2408 / CBS 8840 / NBRC 1802 / NCYC 2889)</name>
    <name type="common">Yeast</name>
    <dbReference type="NCBI Taxonomy" id="226230"/>
    <lineage>
        <taxon>Eukaryota</taxon>
        <taxon>Fungi</taxon>
        <taxon>Dikarya</taxon>
        <taxon>Ascomycota</taxon>
        <taxon>Saccharomycotina</taxon>
        <taxon>Saccharomycetes</taxon>
        <taxon>Saccharomycetales</taxon>
        <taxon>Saccharomycetaceae</taxon>
        <taxon>Saccharomyces</taxon>
    </lineage>
</organism>
<evidence type="ECO:0000313" key="1">
    <source>
        <dbReference type="EMBL" id="CAI4046863.1"/>
    </source>
</evidence>
<accession>A0AA35J2Z1</accession>